<reference evidence="2 3" key="1">
    <citation type="journal article" date="2011" name="PLoS ONE">
        <title>The entomopathogenic bacterial endosymbionts xenorhabdus and photorhabdus: convergent lifestyles from divergent genomes.</title>
        <authorList>
            <person name="Chaston J.M."/>
            <person name="Suen G."/>
            <person name="Tucker S.L."/>
            <person name="Andersen A.W."/>
            <person name="Bhasin A."/>
            <person name="Bode E."/>
            <person name="Bode H.B."/>
            <person name="Brachmann A.O."/>
            <person name="Cowles C.E."/>
            <person name="Cowles K.N."/>
            <person name="Darby C."/>
            <person name="de Leon L."/>
            <person name="Drace K."/>
            <person name="Du Z."/>
            <person name="Givaudan A."/>
            <person name="Herbert Tran E.E."/>
            <person name="Jewell K.A."/>
            <person name="Knack J.J."/>
            <person name="Krasomil-Osterfeld K.C."/>
            <person name="Kukor R."/>
            <person name="Lanois A."/>
            <person name="Latreille P."/>
            <person name="Leimgruber N.K."/>
            <person name="Lipke C.M."/>
            <person name="Liu R."/>
            <person name="Lu X."/>
            <person name="Martens E.C."/>
            <person name="Marri P.R."/>
            <person name="Medigue C."/>
            <person name="Menard M.L."/>
            <person name="Miller N.M."/>
            <person name="Morales-Soto N."/>
            <person name="Norton S."/>
            <person name="Ogier J.C."/>
            <person name="Orchard S.S."/>
            <person name="Park D."/>
            <person name="Park Y."/>
            <person name="Qurollo B.A."/>
            <person name="Sugar D.R."/>
            <person name="Richards G.R."/>
            <person name="Rouy Z."/>
            <person name="Slominski B."/>
            <person name="Slominski K."/>
            <person name="Snyder H."/>
            <person name="Tjaden B.C."/>
            <person name="van der Hoeven R."/>
            <person name="Welch R.D."/>
            <person name="Wheeler C."/>
            <person name="Xiang B."/>
            <person name="Barbazuk B."/>
            <person name="Gaudriault S."/>
            <person name="Goodner B."/>
            <person name="Slater S.C."/>
            <person name="Forst S."/>
            <person name="Goldman B.S."/>
            <person name="Goodrich-Blair H."/>
        </authorList>
    </citation>
    <scope>NUCLEOTIDE SEQUENCE [LARGE SCALE GENOMIC DNA]</scope>
    <source>
        <strain evidence="3">ATCC 19061 / DSM 3370 / CCUG 14189 / LMG 1036 / NCIMB 9965 / AN6</strain>
    </source>
</reference>
<feature type="transmembrane region" description="Helical" evidence="1">
    <location>
        <begin position="287"/>
        <end position="308"/>
    </location>
</feature>
<dbReference type="HOGENOM" id="CLU_769352_0_0_6"/>
<feature type="transmembrane region" description="Helical" evidence="1">
    <location>
        <begin position="12"/>
        <end position="31"/>
    </location>
</feature>
<keyword evidence="1" id="KW-0472">Membrane</keyword>
<dbReference type="GeneID" id="24903850"/>
<name>D3VGB6_XENNA</name>
<feature type="transmembrane region" description="Helical" evidence="1">
    <location>
        <begin position="338"/>
        <end position="356"/>
    </location>
</feature>
<dbReference type="Proteomes" id="UP000008075">
    <property type="component" value="Chromosome"/>
</dbReference>
<feature type="transmembrane region" description="Helical" evidence="1">
    <location>
        <begin position="191"/>
        <end position="211"/>
    </location>
</feature>
<dbReference type="STRING" id="406817.XNC1_0118"/>
<dbReference type="AlphaFoldDB" id="D3VGB6"/>
<feature type="transmembrane region" description="Helical" evidence="1">
    <location>
        <begin position="93"/>
        <end position="111"/>
    </location>
</feature>
<protein>
    <submittedName>
        <fullName evidence="2">Uncharacterized protein</fullName>
    </submittedName>
</protein>
<feature type="transmembrane region" description="Helical" evidence="1">
    <location>
        <begin position="156"/>
        <end position="179"/>
    </location>
</feature>
<sequence length="360" mass="41989">MKNFLYTYGSFFIAKAISVSVYSSALALWIPEKIINSQFQYLILIEFFYGMLLFPLKISIIKNKEDIYTYLLWSFVFVILGYIYSFINFDTNLNLFVLLIGISLFPIRLILTVHGEITNIDNFILKENLSSISSSIICAILFFTGDMTNAKFLLNIIYRELLTTVFIIIFNANFISTAFKIKKTKFKWRETNILAGIDYLFALFLFKNILFKVISNGYYMSSEFSDKTIKFFSILYDPMAAIFGIALRRNLAIKGYAEYLKNTKYFFIILAIINTGFYFLVINISEFYFLATVFLFVFLAALLNSILLISTYIRYIIISLLCSITLSLHLDILPSFDLIFFLPIFIFVFIYKFNLVKKRL</sequence>
<feature type="transmembrane region" description="Helical" evidence="1">
    <location>
        <begin position="37"/>
        <end position="56"/>
    </location>
</feature>
<feature type="transmembrane region" description="Helical" evidence="1">
    <location>
        <begin position="231"/>
        <end position="251"/>
    </location>
</feature>
<evidence type="ECO:0000313" key="2">
    <source>
        <dbReference type="EMBL" id="CBJ88206.1"/>
    </source>
</evidence>
<dbReference type="KEGG" id="xne:XNC1_0118"/>
<dbReference type="EMBL" id="FN667742">
    <property type="protein sequence ID" value="CBJ88206.1"/>
    <property type="molecule type" value="Genomic_DNA"/>
</dbReference>
<feature type="transmembrane region" description="Helical" evidence="1">
    <location>
        <begin position="68"/>
        <end position="87"/>
    </location>
</feature>
<evidence type="ECO:0000256" key="1">
    <source>
        <dbReference type="SAM" id="Phobius"/>
    </source>
</evidence>
<gene>
    <name evidence="2" type="ordered locus">XNC1_0118</name>
</gene>
<keyword evidence="3" id="KW-1185">Reference proteome</keyword>
<feature type="transmembrane region" description="Helical" evidence="1">
    <location>
        <begin position="123"/>
        <end position="144"/>
    </location>
</feature>
<proteinExistence type="predicted"/>
<dbReference type="RefSeq" id="WP_013183095.1">
    <property type="nucleotide sequence ID" value="NC_014228.1"/>
</dbReference>
<evidence type="ECO:0000313" key="3">
    <source>
        <dbReference type="Proteomes" id="UP000008075"/>
    </source>
</evidence>
<feature type="transmembrane region" description="Helical" evidence="1">
    <location>
        <begin position="263"/>
        <end position="281"/>
    </location>
</feature>
<keyword evidence="1" id="KW-0812">Transmembrane</keyword>
<accession>D3VGB6</accession>
<organism evidence="2 3">
    <name type="scientific">Xenorhabdus nematophila (strain ATCC 19061 / DSM 3370 / CCUG 14189 / LMG 1036 / NCIMB 9965 / AN6)</name>
    <dbReference type="NCBI Taxonomy" id="406817"/>
    <lineage>
        <taxon>Bacteria</taxon>
        <taxon>Pseudomonadati</taxon>
        <taxon>Pseudomonadota</taxon>
        <taxon>Gammaproteobacteria</taxon>
        <taxon>Enterobacterales</taxon>
        <taxon>Morganellaceae</taxon>
        <taxon>Xenorhabdus</taxon>
    </lineage>
</organism>
<keyword evidence="1" id="KW-1133">Transmembrane helix</keyword>
<feature type="transmembrane region" description="Helical" evidence="1">
    <location>
        <begin position="315"/>
        <end position="332"/>
    </location>
</feature>